<dbReference type="STRING" id="1173020.Cha6605_1524"/>
<reference evidence="1 2" key="1">
    <citation type="submission" date="2012-05" db="EMBL/GenBank/DDBJ databases">
        <title>Finished chromosome of genome of Chamaesiphon sp. PCC 6605.</title>
        <authorList>
            <consortium name="US DOE Joint Genome Institute"/>
            <person name="Gugger M."/>
            <person name="Coursin T."/>
            <person name="Rippka R."/>
            <person name="Tandeau De Marsac N."/>
            <person name="Huntemann M."/>
            <person name="Wei C.-L."/>
            <person name="Han J."/>
            <person name="Detter J.C."/>
            <person name="Han C."/>
            <person name="Tapia R."/>
            <person name="Chen A."/>
            <person name="Kyrpides N."/>
            <person name="Mavromatis K."/>
            <person name="Markowitz V."/>
            <person name="Szeto E."/>
            <person name="Ivanova N."/>
            <person name="Pagani I."/>
            <person name="Pati A."/>
            <person name="Goodwin L."/>
            <person name="Nordberg H.P."/>
            <person name="Cantor M.N."/>
            <person name="Hua S.X."/>
            <person name="Woyke T."/>
            <person name="Kerfeld C.A."/>
        </authorList>
    </citation>
    <scope>NUCLEOTIDE SEQUENCE [LARGE SCALE GENOMIC DNA]</scope>
    <source>
        <strain evidence="2">ATCC 27169 / PCC 6605</strain>
    </source>
</reference>
<sequence length="157" mass="18110">MARSKEIPEKCRRCAPLSPAEARAKHPTCWDDKLCTARRFYINNRDRINQKRSRKRIETKHQVSAPNVKYGILHVWRENREDSPIHAIGVEIWEQNTKIAMVAPVHCAGWLPSQVHEYLRQVLDVLGTEYGFKKFAAQVRIDPSQCSIQGCFLKGKG</sequence>
<proteinExistence type="predicted"/>
<dbReference type="EMBL" id="CP003600">
    <property type="protein sequence ID" value="AFY92684.1"/>
    <property type="molecule type" value="Genomic_DNA"/>
</dbReference>
<organism evidence="1 2">
    <name type="scientific">Chamaesiphon minutus (strain ATCC 27169 / PCC 6605)</name>
    <dbReference type="NCBI Taxonomy" id="1173020"/>
    <lineage>
        <taxon>Bacteria</taxon>
        <taxon>Bacillati</taxon>
        <taxon>Cyanobacteriota</taxon>
        <taxon>Cyanophyceae</taxon>
        <taxon>Gomontiellales</taxon>
        <taxon>Chamaesiphonaceae</taxon>
        <taxon>Chamaesiphon</taxon>
    </lineage>
</organism>
<dbReference type="AlphaFoldDB" id="K9UEQ1"/>
<dbReference type="KEGG" id="cmp:Cha6605_1524"/>
<accession>K9UEQ1</accession>
<evidence type="ECO:0000313" key="1">
    <source>
        <dbReference type="EMBL" id="AFY92684.1"/>
    </source>
</evidence>
<dbReference type="HOGENOM" id="CLU_1632407_0_0_3"/>
<gene>
    <name evidence="1" type="ORF">Cha6605_1524</name>
</gene>
<dbReference type="RefSeq" id="WP_015158860.1">
    <property type="nucleotide sequence ID" value="NC_019697.1"/>
</dbReference>
<name>K9UEQ1_CHAP6</name>
<dbReference type="OrthoDB" id="528961at2"/>
<evidence type="ECO:0000313" key="2">
    <source>
        <dbReference type="Proteomes" id="UP000010366"/>
    </source>
</evidence>
<dbReference type="eggNOG" id="ENOG5032QY0">
    <property type="taxonomic scope" value="Bacteria"/>
</dbReference>
<protein>
    <submittedName>
        <fullName evidence="1">Uncharacterized protein</fullName>
    </submittedName>
</protein>
<keyword evidence="2" id="KW-1185">Reference proteome</keyword>
<dbReference type="Proteomes" id="UP000010366">
    <property type="component" value="Chromosome"/>
</dbReference>